<keyword evidence="17" id="KW-0808">Transferase</keyword>
<feature type="domain" description="Disease resistance R13L4/SHOC-2-like LRR" evidence="16">
    <location>
        <begin position="543"/>
        <end position="644"/>
    </location>
</feature>
<feature type="chain" id="PRO_5043854834" evidence="14">
    <location>
        <begin position="18"/>
        <end position="888"/>
    </location>
</feature>
<dbReference type="FunFam" id="3.80.10.10:FF:001347">
    <property type="entry name" value="LRR receptor-like serine/threonine-protein kinase GSO2"/>
    <property type="match status" value="1"/>
</dbReference>
<evidence type="ECO:0000256" key="10">
    <source>
        <dbReference type="ARBA" id="ARBA00023136"/>
    </source>
</evidence>
<dbReference type="Pfam" id="PF08263">
    <property type="entry name" value="LRRNT_2"/>
    <property type="match status" value="1"/>
</dbReference>
<dbReference type="Proteomes" id="UP001140206">
    <property type="component" value="Chromosome 3"/>
</dbReference>
<keyword evidence="5" id="KW-1070">Brassinosteroid signaling pathway</keyword>
<evidence type="ECO:0000256" key="8">
    <source>
        <dbReference type="ARBA" id="ARBA00022737"/>
    </source>
</evidence>
<keyword evidence="12" id="KW-0325">Glycoprotein</keyword>
<dbReference type="Pfam" id="PF23598">
    <property type="entry name" value="LRR_14"/>
    <property type="match status" value="2"/>
</dbReference>
<keyword evidence="3" id="KW-1003">Cell membrane</keyword>
<evidence type="ECO:0000259" key="15">
    <source>
        <dbReference type="Pfam" id="PF08263"/>
    </source>
</evidence>
<dbReference type="InterPro" id="IPR003591">
    <property type="entry name" value="Leu-rich_rpt_typical-subtyp"/>
</dbReference>
<feature type="domain" description="Disease resistance R13L4/SHOC-2-like LRR" evidence="16">
    <location>
        <begin position="150"/>
        <end position="285"/>
    </location>
</feature>
<feature type="domain" description="Leucine-rich repeat-containing N-terminal plant-type" evidence="15">
    <location>
        <begin position="28"/>
        <end position="63"/>
    </location>
</feature>
<evidence type="ECO:0000256" key="13">
    <source>
        <dbReference type="SAM" id="Phobius"/>
    </source>
</evidence>
<keyword evidence="8" id="KW-0677">Repeat</keyword>
<protein>
    <submittedName>
        <fullName evidence="17">LRR receptor-like serine/threonine-protein kinase GSO1</fullName>
    </submittedName>
</protein>
<dbReference type="InterPro" id="IPR055414">
    <property type="entry name" value="LRR_R13L4/SHOC2-like"/>
</dbReference>
<evidence type="ECO:0000256" key="5">
    <source>
        <dbReference type="ARBA" id="ARBA00022626"/>
    </source>
</evidence>
<dbReference type="PANTHER" id="PTHR48063">
    <property type="entry name" value="LRR RECEPTOR-LIKE KINASE"/>
    <property type="match status" value="1"/>
</dbReference>
<gene>
    <name evidence="17" type="ORF">LUZ62_060641</name>
</gene>
<dbReference type="GO" id="GO:0005886">
    <property type="term" value="C:plasma membrane"/>
    <property type="evidence" value="ECO:0007669"/>
    <property type="project" value="UniProtKB-SubCell"/>
</dbReference>
<dbReference type="PRINTS" id="PR00019">
    <property type="entry name" value="LEURICHRPT"/>
</dbReference>
<evidence type="ECO:0000313" key="18">
    <source>
        <dbReference type="Proteomes" id="UP001140206"/>
    </source>
</evidence>
<dbReference type="FunFam" id="3.80.10.10:FF:000111">
    <property type="entry name" value="LRR receptor-like serine/threonine-protein kinase ERECTA"/>
    <property type="match status" value="1"/>
</dbReference>
<evidence type="ECO:0000259" key="16">
    <source>
        <dbReference type="Pfam" id="PF23598"/>
    </source>
</evidence>
<dbReference type="AlphaFoldDB" id="A0AAV8E772"/>
<evidence type="ECO:0000256" key="11">
    <source>
        <dbReference type="ARBA" id="ARBA00023170"/>
    </source>
</evidence>
<dbReference type="FunFam" id="3.80.10.10:FF:000095">
    <property type="entry name" value="LRR receptor-like serine/threonine-protein kinase GSO1"/>
    <property type="match status" value="1"/>
</dbReference>
<evidence type="ECO:0000256" key="6">
    <source>
        <dbReference type="ARBA" id="ARBA00022692"/>
    </source>
</evidence>
<dbReference type="InterPro" id="IPR032675">
    <property type="entry name" value="LRR_dom_sf"/>
</dbReference>
<keyword evidence="7 14" id="KW-0732">Signal</keyword>
<sequence>MKLFHTVLLSFLVTITSHIISNGCFEVERDALLTLKAGLSDPGNLLSSWHGQDCCNWSGVICDDIASHVVKLSLRNPHDCVGYYCSDWESHALSGVIPRELANLTRLQFLDLSHSQFTGMLPPQLGNLSDLKYLSLMASYSYPSYKSISDNLSWLSRLSNLRYLDMSAIELNIRIDWSAINKMHLLETLILSHCYLSEIPTDLAYVNLTSLRKLDLSVNAFNTTLPNWLWNLTSLLYLDLGFSNFHGSVPSTLRNLASLNYLSLAANNFKNVFLESMSKLLHLRYSDLGYLRIGGDIKFIKSLGNIWYNLEFIILEGNDYSGNISIIHQLNHNSLSTNITREIGTHSRLKVLDLSENNLSGVITEAHFVNLSNLKALSLSGNYMLILKIKDKWVPPFQLSSLGLESCMVGPKFPMWLRWQKRLLNVQLSNTSITGTIPNWFWNMPLQVIDLSYNNITGSLPVSFQLSKIVLLDLSNNSISGPFPTKLEFPLALFIALSGNRIHGTIPQSICDMKDLGILDLSDNAIMGELPNCWKSISTLESIDLSNNQITGELPTSIGSLQYLTTLQLYNNKFYGEIPSSFIWCQSLVLLSLGANNFSGTIPAWIGKQLKNLAVLQLRLNNFTGYIPSELGELTKLQILDLAHNSLVGSIPSSFGNFSSMKNSSEFYSNDYGDVYKDILYIDINGQYMYTSMPLAYAKTIDISGNNLKGQIPEEIWLLQALINLNFSKNCLIGEIPQTIGIMQSLENLDLSFNELSGLIPQALSTLSSLHNLNLSYNNFSGNIPTGRQLDTISDPSIYIGNSYLCGSPTNKNCSKDQTSLSIESATNQSEILWFYWAIALGFFMGFWSVCVILIFRIDWSVAYFQIIDNLFDKMYIQIVLAMRRLGE</sequence>
<dbReference type="SMART" id="SM00365">
    <property type="entry name" value="LRR_SD22"/>
    <property type="match status" value="4"/>
</dbReference>
<dbReference type="GO" id="GO:0016301">
    <property type="term" value="F:kinase activity"/>
    <property type="evidence" value="ECO:0007669"/>
    <property type="project" value="UniProtKB-KW"/>
</dbReference>
<dbReference type="GO" id="GO:0009742">
    <property type="term" value="P:brassinosteroid mediated signaling pathway"/>
    <property type="evidence" value="ECO:0007669"/>
    <property type="project" value="UniProtKB-KW"/>
</dbReference>
<organism evidence="17 18">
    <name type="scientific">Rhynchospora pubera</name>
    <dbReference type="NCBI Taxonomy" id="906938"/>
    <lineage>
        <taxon>Eukaryota</taxon>
        <taxon>Viridiplantae</taxon>
        <taxon>Streptophyta</taxon>
        <taxon>Embryophyta</taxon>
        <taxon>Tracheophyta</taxon>
        <taxon>Spermatophyta</taxon>
        <taxon>Magnoliopsida</taxon>
        <taxon>Liliopsida</taxon>
        <taxon>Poales</taxon>
        <taxon>Cyperaceae</taxon>
        <taxon>Cyperoideae</taxon>
        <taxon>Rhynchosporeae</taxon>
        <taxon>Rhynchospora</taxon>
    </lineage>
</organism>
<comment type="subcellular location">
    <subcellularLocation>
        <location evidence="1">Cell membrane</location>
        <topology evidence="1">Single-pass type I membrane protein</topology>
    </subcellularLocation>
</comment>
<dbReference type="InterPro" id="IPR001611">
    <property type="entry name" value="Leu-rich_rpt"/>
</dbReference>
<keyword evidence="6 13" id="KW-0812">Transmembrane</keyword>
<feature type="signal peptide" evidence="14">
    <location>
        <begin position="1"/>
        <end position="17"/>
    </location>
</feature>
<evidence type="ECO:0000256" key="4">
    <source>
        <dbReference type="ARBA" id="ARBA00022614"/>
    </source>
</evidence>
<evidence type="ECO:0000256" key="3">
    <source>
        <dbReference type="ARBA" id="ARBA00022475"/>
    </source>
</evidence>
<reference evidence="17" key="1">
    <citation type="submission" date="2022-08" db="EMBL/GenBank/DDBJ databases">
        <authorList>
            <person name="Marques A."/>
        </authorList>
    </citation>
    <scope>NUCLEOTIDE SEQUENCE</scope>
    <source>
        <strain evidence="17">RhyPub2mFocal</strain>
        <tissue evidence="17">Leaves</tissue>
    </source>
</reference>
<accession>A0AAV8E772</accession>
<dbReference type="Pfam" id="PF00560">
    <property type="entry name" value="LRR_1"/>
    <property type="match status" value="6"/>
</dbReference>
<dbReference type="PANTHER" id="PTHR48063:SF90">
    <property type="entry name" value="OS11G0565920 PROTEIN"/>
    <property type="match status" value="1"/>
</dbReference>
<evidence type="ECO:0000256" key="2">
    <source>
        <dbReference type="ARBA" id="ARBA00009592"/>
    </source>
</evidence>
<evidence type="ECO:0000313" key="17">
    <source>
        <dbReference type="EMBL" id="KAJ4776384.1"/>
    </source>
</evidence>
<keyword evidence="18" id="KW-1185">Reference proteome</keyword>
<keyword evidence="17" id="KW-0418">Kinase</keyword>
<evidence type="ECO:0000256" key="7">
    <source>
        <dbReference type="ARBA" id="ARBA00022729"/>
    </source>
</evidence>
<feature type="transmembrane region" description="Helical" evidence="13">
    <location>
        <begin position="834"/>
        <end position="856"/>
    </location>
</feature>
<dbReference type="SMART" id="SM00369">
    <property type="entry name" value="LRR_TYP"/>
    <property type="match status" value="6"/>
</dbReference>
<keyword evidence="10 13" id="KW-0472">Membrane</keyword>
<evidence type="ECO:0000256" key="9">
    <source>
        <dbReference type="ARBA" id="ARBA00022989"/>
    </source>
</evidence>
<keyword evidence="11 17" id="KW-0675">Receptor</keyword>
<keyword evidence="4" id="KW-0433">Leucine-rich repeat</keyword>
<dbReference type="InterPro" id="IPR046956">
    <property type="entry name" value="RLP23-like"/>
</dbReference>
<name>A0AAV8E772_9POAL</name>
<evidence type="ECO:0000256" key="14">
    <source>
        <dbReference type="SAM" id="SignalP"/>
    </source>
</evidence>
<comment type="caution">
    <text evidence="17">The sequence shown here is derived from an EMBL/GenBank/DDBJ whole genome shotgun (WGS) entry which is preliminary data.</text>
</comment>
<comment type="similarity">
    <text evidence="2">Belongs to the RLP family.</text>
</comment>
<keyword evidence="9 13" id="KW-1133">Transmembrane helix</keyword>
<proteinExistence type="inferred from homology"/>
<dbReference type="SUPFAM" id="SSF52058">
    <property type="entry name" value="L domain-like"/>
    <property type="match status" value="2"/>
</dbReference>
<evidence type="ECO:0000256" key="1">
    <source>
        <dbReference type="ARBA" id="ARBA00004251"/>
    </source>
</evidence>
<dbReference type="InterPro" id="IPR013210">
    <property type="entry name" value="LRR_N_plant-typ"/>
</dbReference>
<evidence type="ECO:0000256" key="12">
    <source>
        <dbReference type="ARBA" id="ARBA00023180"/>
    </source>
</evidence>
<dbReference type="EMBL" id="JAMFTS010000003">
    <property type="protein sequence ID" value="KAJ4776384.1"/>
    <property type="molecule type" value="Genomic_DNA"/>
</dbReference>
<dbReference type="Gene3D" id="3.80.10.10">
    <property type="entry name" value="Ribonuclease Inhibitor"/>
    <property type="match status" value="4"/>
</dbReference>